<dbReference type="PROSITE" id="PS50011">
    <property type="entry name" value="PROTEIN_KINASE_DOM"/>
    <property type="match status" value="1"/>
</dbReference>
<dbReference type="GO" id="GO:0090266">
    <property type="term" value="P:regulation of mitotic cell cycle spindle assembly checkpoint"/>
    <property type="evidence" value="ECO:0007669"/>
    <property type="project" value="UniProtKB-ARBA"/>
</dbReference>
<evidence type="ECO:0000313" key="23">
    <source>
        <dbReference type="EMBL" id="QID88232.1"/>
    </source>
</evidence>
<comment type="catalytic activity">
    <reaction evidence="14 20">
        <text>L-seryl-[protein] + ATP = O-phospho-L-seryl-[protein] + ADP + H(+)</text>
        <dbReference type="Rhea" id="RHEA:17989"/>
        <dbReference type="Rhea" id="RHEA-COMP:9863"/>
        <dbReference type="Rhea" id="RHEA-COMP:11604"/>
        <dbReference type="ChEBI" id="CHEBI:15378"/>
        <dbReference type="ChEBI" id="CHEBI:29999"/>
        <dbReference type="ChEBI" id="CHEBI:30616"/>
        <dbReference type="ChEBI" id="CHEBI:83421"/>
        <dbReference type="ChEBI" id="CHEBI:456216"/>
        <dbReference type="EC" id="2.7.11.1"/>
    </reaction>
</comment>
<dbReference type="CDD" id="cd14007">
    <property type="entry name" value="STKc_Aurora"/>
    <property type="match status" value="1"/>
</dbReference>
<keyword evidence="6 20" id="KW-0808">Transferase</keyword>
<dbReference type="FunFam" id="3.30.200.20:FF:000042">
    <property type="entry name" value="Aurora kinase A"/>
    <property type="match status" value="1"/>
</dbReference>
<evidence type="ECO:0000256" key="13">
    <source>
        <dbReference type="ARBA" id="ARBA00047899"/>
    </source>
</evidence>
<evidence type="ECO:0000256" key="15">
    <source>
        <dbReference type="PIRSR" id="PIRSR630616-1"/>
    </source>
</evidence>
<organism evidence="23 24">
    <name type="scientific">Saccharomyces pastorianus</name>
    <name type="common">Lager yeast</name>
    <name type="synonym">Saccharomyces cerevisiae x Saccharomyces eubayanus</name>
    <dbReference type="NCBI Taxonomy" id="27292"/>
    <lineage>
        <taxon>Eukaryota</taxon>
        <taxon>Fungi</taxon>
        <taxon>Dikarya</taxon>
        <taxon>Ascomycota</taxon>
        <taxon>Saccharomycotina</taxon>
        <taxon>Saccharomycetes</taxon>
        <taxon>Saccharomycetales</taxon>
        <taxon>Saccharomycetaceae</taxon>
        <taxon>Saccharomyces</taxon>
    </lineage>
</organism>
<evidence type="ECO:0000256" key="4">
    <source>
        <dbReference type="ARBA" id="ARBA00022454"/>
    </source>
</evidence>
<dbReference type="SUPFAM" id="SSF56112">
    <property type="entry name" value="Protein kinase-like (PK-like)"/>
    <property type="match status" value="1"/>
</dbReference>
<accession>A0A6C1EG11</accession>
<keyword evidence="10" id="KW-0995">Kinetochore</keyword>
<feature type="compositionally biased region" description="Polar residues" evidence="21">
    <location>
        <begin position="37"/>
        <end position="48"/>
    </location>
</feature>
<reference evidence="23 24" key="1">
    <citation type="journal article" date="2019" name="BMC Genomics">
        <title>Chromosome level assembly and comparative genome analysis confirm lager-brewing yeasts originated from a single hybridization.</title>
        <authorList>
            <person name="Salazar A.N."/>
            <person name="Gorter de Vries A.R."/>
            <person name="van den Broek M."/>
            <person name="Brouwers N."/>
            <person name="de la Torre Cortes P."/>
            <person name="Kuijpers N.G.A."/>
            <person name="Daran J.G."/>
            <person name="Abeel T."/>
        </authorList>
    </citation>
    <scope>NUCLEOTIDE SEQUENCE [LARGE SCALE GENOMIC DNA]</scope>
    <source>
        <strain evidence="23 24">CBS 1483</strain>
    </source>
</reference>
<evidence type="ECO:0000259" key="22">
    <source>
        <dbReference type="PROSITE" id="PS50011"/>
    </source>
</evidence>
<dbReference type="GO" id="GO:0072479">
    <property type="term" value="P:response to mitotic cell cycle spindle assembly checkpoint signaling"/>
    <property type="evidence" value="ECO:0007669"/>
    <property type="project" value="UniProtKB-ARBA"/>
</dbReference>
<dbReference type="EMBL" id="CP049013">
    <property type="protein sequence ID" value="QID88232.1"/>
    <property type="molecule type" value="Genomic_DNA"/>
</dbReference>
<sequence>MKRNSLVNVKLNANSPSRNPTTRPNTSKINKPWRISHSPQQRNPNSKIPSPVREKLNRLPVNNKKFLEIENSKIPSPIRKMTSAKVTHEEKKKLLKYKSLSLDDFELGKKLGKGKFGKVYCVRHKATGYICALKVMEKDKIIQYKLQRQFRREVEIQSSLNHPNLTKLYGYFHDEKRVYLLMEYLVNGEMYKLLRSHGPFNDILASDYIYQIANALDYMHRKHIIHRDIKLENIIIGFNNIIKLTDFGWSIINPPENRRKTVCGTIDYLSPEMVEFREYDHTVDVWALGVLTFELLTGAPPFEEEMKDTTYKRIAALDIKFPNNISQDAQDLILKLLKYDPKDRMRLEDVKMHPWILRNKPFWENKGS</sequence>
<evidence type="ECO:0000256" key="12">
    <source>
        <dbReference type="ARBA" id="ARBA00023328"/>
    </source>
</evidence>
<evidence type="ECO:0000256" key="3">
    <source>
        <dbReference type="ARBA" id="ARBA00021157"/>
    </source>
</evidence>
<evidence type="ECO:0000256" key="16">
    <source>
        <dbReference type="PIRSR" id="PIRSR630616-2"/>
    </source>
</evidence>
<dbReference type="SMART" id="SM00220">
    <property type="entry name" value="S_TKc"/>
    <property type="match status" value="1"/>
</dbReference>
<dbReference type="GO" id="GO:0051233">
    <property type="term" value="C:spindle midzone"/>
    <property type="evidence" value="ECO:0007669"/>
    <property type="project" value="UniProtKB-ARBA"/>
</dbReference>
<feature type="binding site" evidence="16">
    <location>
        <position position="115"/>
    </location>
    <ligand>
        <name>ATP</name>
        <dbReference type="ChEBI" id="CHEBI:30616"/>
    </ligand>
</feature>
<evidence type="ECO:0000313" key="24">
    <source>
        <dbReference type="Proteomes" id="UP000501346"/>
    </source>
</evidence>
<dbReference type="GO" id="GO:0045143">
    <property type="term" value="P:homologous chromosome segregation"/>
    <property type="evidence" value="ECO:0007669"/>
    <property type="project" value="UniProtKB-ARBA"/>
</dbReference>
<comment type="catalytic activity">
    <reaction evidence="13 20">
        <text>L-threonyl-[protein] + ATP = O-phospho-L-threonyl-[protein] + ADP + H(+)</text>
        <dbReference type="Rhea" id="RHEA:46608"/>
        <dbReference type="Rhea" id="RHEA-COMP:11060"/>
        <dbReference type="Rhea" id="RHEA-COMP:11605"/>
        <dbReference type="ChEBI" id="CHEBI:15378"/>
        <dbReference type="ChEBI" id="CHEBI:30013"/>
        <dbReference type="ChEBI" id="CHEBI:30616"/>
        <dbReference type="ChEBI" id="CHEBI:61977"/>
        <dbReference type="ChEBI" id="CHEBI:456216"/>
        <dbReference type="EC" id="2.7.11.1"/>
    </reaction>
</comment>
<feature type="binding site" evidence="16">
    <location>
        <position position="246"/>
    </location>
    <ligand>
        <name>ATP</name>
        <dbReference type="ChEBI" id="CHEBI:30616"/>
    </ligand>
</feature>
<dbReference type="EC" id="2.7.11.1" evidence="2 20"/>
<dbReference type="GO" id="GO:0032133">
    <property type="term" value="C:chromosome passenger complex"/>
    <property type="evidence" value="ECO:0007669"/>
    <property type="project" value="UniProtKB-ARBA"/>
</dbReference>
<evidence type="ECO:0000256" key="7">
    <source>
        <dbReference type="ARBA" id="ARBA00022741"/>
    </source>
</evidence>
<dbReference type="AlphaFoldDB" id="A0A6C1EG11"/>
<evidence type="ECO:0000256" key="10">
    <source>
        <dbReference type="ARBA" id="ARBA00022838"/>
    </source>
</evidence>
<dbReference type="FunFam" id="1.10.510.10:FF:000235">
    <property type="entry name" value="Serine/threonine-protein kinase ark1"/>
    <property type="match status" value="1"/>
</dbReference>
<dbReference type="PROSITE" id="PS00108">
    <property type="entry name" value="PROTEIN_KINASE_ST"/>
    <property type="match status" value="1"/>
</dbReference>
<feature type="compositionally biased region" description="Polar residues" evidence="21">
    <location>
        <begin position="1"/>
        <end position="29"/>
    </location>
</feature>
<feature type="cross-link" description="Glycyl lysine isopeptide (Lys-Gly) (interchain with G-Cter in SUMO2)" evidence="17">
    <location>
        <position position="230"/>
    </location>
</feature>
<evidence type="ECO:0000256" key="9">
    <source>
        <dbReference type="ARBA" id="ARBA00022829"/>
    </source>
</evidence>
<feature type="binding site" evidence="16">
    <location>
        <begin position="232"/>
        <end position="233"/>
    </location>
    <ligand>
        <name>ATP</name>
        <dbReference type="ChEBI" id="CHEBI:30616"/>
    </ligand>
</feature>
<dbReference type="GO" id="GO:0000776">
    <property type="term" value="C:kinetochore"/>
    <property type="evidence" value="ECO:0007669"/>
    <property type="project" value="UniProtKB-KW"/>
</dbReference>
<protein>
    <recommendedName>
        <fullName evidence="3 20">Aurora kinase</fullName>
        <ecNumber evidence="2 20">2.7.11.1</ecNumber>
    </recommendedName>
</protein>
<keyword evidence="4" id="KW-0158">Chromosome</keyword>
<dbReference type="GO" id="GO:0008608">
    <property type="term" value="P:attachment of spindle microtubules to kinetochore"/>
    <property type="evidence" value="ECO:0007669"/>
    <property type="project" value="UniProtKB-ARBA"/>
</dbReference>
<evidence type="ECO:0000256" key="2">
    <source>
        <dbReference type="ARBA" id="ARBA00012513"/>
    </source>
</evidence>
<evidence type="ECO:0000256" key="17">
    <source>
        <dbReference type="PIRSR" id="PIRSR630616-3"/>
    </source>
</evidence>
<dbReference type="Proteomes" id="UP000501346">
    <property type="component" value="Chromosome SeXVI"/>
</dbReference>
<comment type="subcellular location">
    <subcellularLocation>
        <location evidence="1">Chromosome</location>
        <location evidence="1">Centromere</location>
        <location evidence="1">Kinetochore</location>
    </subcellularLocation>
</comment>
<evidence type="ECO:0000256" key="11">
    <source>
        <dbReference type="ARBA" id="ARBA00022840"/>
    </source>
</evidence>
<dbReference type="GO" id="GO:0044779">
    <property type="term" value="P:meiotic spindle checkpoint signaling"/>
    <property type="evidence" value="ECO:0007669"/>
    <property type="project" value="UniProtKB-ARBA"/>
</dbReference>
<dbReference type="PANTHER" id="PTHR24350">
    <property type="entry name" value="SERINE/THREONINE-PROTEIN KINASE IAL-RELATED"/>
    <property type="match status" value="1"/>
</dbReference>
<feature type="active site" description="Proton acceptor" evidence="15">
    <location>
        <position position="228"/>
    </location>
</feature>
<evidence type="ECO:0000256" key="1">
    <source>
        <dbReference type="ARBA" id="ARBA00004629"/>
    </source>
</evidence>
<dbReference type="OrthoDB" id="377346at2759"/>
<keyword evidence="7 16" id="KW-0547">Nucleotide-binding</keyword>
<evidence type="ECO:0000256" key="14">
    <source>
        <dbReference type="ARBA" id="ARBA00048679"/>
    </source>
</evidence>
<evidence type="ECO:0000256" key="8">
    <source>
        <dbReference type="ARBA" id="ARBA00022777"/>
    </source>
</evidence>
<dbReference type="InterPro" id="IPR011009">
    <property type="entry name" value="Kinase-like_dom_sf"/>
</dbReference>
<gene>
    <name evidence="23" type="primary">IPL1_2</name>
    <name evidence="23" type="ORF">GRS66_010941</name>
</gene>
<name>A0A6C1EG11_SACPS</name>
<keyword evidence="24" id="KW-1185">Reference proteome</keyword>
<dbReference type="GO" id="GO:1902115">
    <property type="term" value="P:regulation of organelle assembly"/>
    <property type="evidence" value="ECO:0007669"/>
    <property type="project" value="UniProtKB-ARBA"/>
</dbReference>
<dbReference type="GO" id="GO:0000819">
    <property type="term" value="P:sister chromatid segregation"/>
    <property type="evidence" value="ECO:0007669"/>
    <property type="project" value="UniProtKB-ARBA"/>
</dbReference>
<dbReference type="InterPro" id="IPR017441">
    <property type="entry name" value="Protein_kinase_ATP_BS"/>
</dbReference>
<proteinExistence type="inferred from homology"/>
<feature type="region of interest" description="Disordered" evidence="21">
    <location>
        <begin position="1"/>
        <end position="52"/>
    </location>
</feature>
<feature type="binding site" evidence="16 18">
    <location>
        <position position="134"/>
    </location>
    <ligand>
        <name>ATP</name>
        <dbReference type="ChEBI" id="CHEBI:30616"/>
    </ligand>
</feature>
<keyword evidence="8 20" id="KW-0418">Kinase</keyword>
<evidence type="ECO:0000256" key="19">
    <source>
        <dbReference type="RuleBase" id="RU000304"/>
    </source>
</evidence>
<keyword evidence="9" id="KW-0159">Chromosome partition</keyword>
<keyword evidence="12" id="KW-0137">Centromere</keyword>
<dbReference type="GO" id="GO:0032465">
    <property type="term" value="P:regulation of cytokinesis"/>
    <property type="evidence" value="ECO:0007669"/>
    <property type="project" value="UniProtKB-ARBA"/>
</dbReference>
<feature type="domain" description="Protein kinase" evidence="22">
    <location>
        <begin position="105"/>
        <end position="356"/>
    </location>
</feature>
<dbReference type="GO" id="GO:0004674">
    <property type="term" value="F:protein serine/threonine kinase activity"/>
    <property type="evidence" value="ECO:0007669"/>
    <property type="project" value="UniProtKB-KW"/>
</dbReference>
<evidence type="ECO:0000256" key="20">
    <source>
        <dbReference type="RuleBase" id="RU367134"/>
    </source>
</evidence>
<evidence type="ECO:0000256" key="6">
    <source>
        <dbReference type="ARBA" id="ARBA00022679"/>
    </source>
</evidence>
<dbReference type="InterPro" id="IPR000719">
    <property type="entry name" value="Prot_kinase_dom"/>
</dbReference>
<evidence type="ECO:0000256" key="18">
    <source>
        <dbReference type="PROSITE-ProRule" id="PRU10141"/>
    </source>
</evidence>
<dbReference type="GO" id="GO:0005524">
    <property type="term" value="F:ATP binding"/>
    <property type="evidence" value="ECO:0007669"/>
    <property type="project" value="UniProtKB-UniRule"/>
</dbReference>
<comment type="similarity">
    <text evidence="20">Belongs to the protein kinase superfamily. Ser/Thr protein kinase family. Aurora subfamily.</text>
</comment>
<keyword evidence="5 19" id="KW-0723">Serine/threonine-protein kinase</keyword>
<dbReference type="InterPro" id="IPR030616">
    <property type="entry name" value="Aur-like"/>
</dbReference>
<keyword evidence="11 16" id="KW-0067">ATP-binding</keyword>
<dbReference type="PROSITE" id="PS00107">
    <property type="entry name" value="PROTEIN_KINASE_ATP"/>
    <property type="match status" value="1"/>
</dbReference>
<dbReference type="InterPro" id="IPR008271">
    <property type="entry name" value="Ser/Thr_kinase_AS"/>
</dbReference>
<evidence type="ECO:0000256" key="21">
    <source>
        <dbReference type="SAM" id="MobiDB-lite"/>
    </source>
</evidence>
<dbReference type="Pfam" id="PF00069">
    <property type="entry name" value="Pkinase"/>
    <property type="match status" value="1"/>
</dbReference>
<dbReference type="Gene3D" id="1.10.510.10">
    <property type="entry name" value="Transferase(Phosphotransferase) domain 1"/>
    <property type="match status" value="1"/>
</dbReference>
<evidence type="ECO:0000256" key="5">
    <source>
        <dbReference type="ARBA" id="ARBA00022527"/>
    </source>
</evidence>